<evidence type="ECO:0000313" key="8">
    <source>
        <dbReference type="EMBL" id="GLF95445.1"/>
    </source>
</evidence>
<proteinExistence type="inferred from homology"/>
<evidence type="ECO:0000313" key="9">
    <source>
        <dbReference type="Proteomes" id="UP001291653"/>
    </source>
</evidence>
<comment type="similarity">
    <text evidence="1">Belongs to the peptidase S33 family.</text>
</comment>
<dbReference type="InterPro" id="IPR000073">
    <property type="entry name" value="AB_hydrolase_1"/>
</dbReference>
<dbReference type="GO" id="GO:0016787">
    <property type="term" value="F:hydrolase activity"/>
    <property type="evidence" value="ECO:0007669"/>
    <property type="project" value="UniProtKB-KW"/>
</dbReference>
<feature type="chain" id="PRO_5046144701" evidence="5">
    <location>
        <begin position="27"/>
        <end position="502"/>
    </location>
</feature>
<dbReference type="EMBL" id="BSBI01000005">
    <property type="protein sequence ID" value="GLF95445.1"/>
    <property type="molecule type" value="Genomic_DNA"/>
</dbReference>
<dbReference type="InterPro" id="IPR029058">
    <property type="entry name" value="AB_hydrolase_fold"/>
</dbReference>
<keyword evidence="2 5" id="KW-0732">Signal</keyword>
<dbReference type="InterPro" id="IPR013595">
    <property type="entry name" value="Pept_S33_TAP-like_C"/>
</dbReference>
<evidence type="ECO:0000256" key="4">
    <source>
        <dbReference type="SAM" id="MobiDB-lite"/>
    </source>
</evidence>
<name>A0ABQ5NYK6_9ACTN</name>
<feature type="signal peptide" evidence="5">
    <location>
        <begin position="1"/>
        <end position="26"/>
    </location>
</feature>
<evidence type="ECO:0000256" key="2">
    <source>
        <dbReference type="ARBA" id="ARBA00022729"/>
    </source>
</evidence>
<protein>
    <submittedName>
        <fullName evidence="8">Alpha/beta hydrolase</fullName>
    </submittedName>
</protein>
<gene>
    <name evidence="8" type="ORF">SYYSPA8_14130</name>
</gene>
<feature type="region of interest" description="Disordered" evidence="4">
    <location>
        <begin position="333"/>
        <end position="353"/>
    </location>
</feature>
<dbReference type="InterPro" id="IPR051601">
    <property type="entry name" value="Serine_prot/Carboxylest_S33"/>
</dbReference>
<feature type="compositionally biased region" description="Pro residues" evidence="4">
    <location>
        <begin position="336"/>
        <end position="353"/>
    </location>
</feature>
<accession>A0ABQ5NYK6</accession>
<comment type="caution">
    <text evidence="8">The sequence shown here is derived from an EMBL/GenBank/DDBJ whole genome shotgun (WGS) entry which is preliminary data.</text>
</comment>
<dbReference type="Gene3D" id="3.40.50.1820">
    <property type="entry name" value="alpha/beta hydrolase"/>
    <property type="match status" value="1"/>
</dbReference>
<dbReference type="Proteomes" id="UP001291653">
    <property type="component" value="Unassembled WGS sequence"/>
</dbReference>
<dbReference type="Pfam" id="PF00561">
    <property type="entry name" value="Abhydrolase_1"/>
    <property type="match status" value="1"/>
</dbReference>
<feature type="domain" description="AB hydrolase-1" evidence="6">
    <location>
        <begin position="91"/>
        <end position="287"/>
    </location>
</feature>
<evidence type="ECO:0000259" key="7">
    <source>
        <dbReference type="Pfam" id="PF08386"/>
    </source>
</evidence>
<dbReference type="SUPFAM" id="SSF53474">
    <property type="entry name" value="alpha/beta-Hydrolases"/>
    <property type="match status" value="1"/>
</dbReference>
<evidence type="ECO:0000256" key="1">
    <source>
        <dbReference type="ARBA" id="ARBA00010088"/>
    </source>
</evidence>
<keyword evidence="9" id="KW-1185">Reference proteome</keyword>
<feature type="domain" description="Peptidase S33 tripeptidyl aminopeptidase-like C-terminal" evidence="7">
    <location>
        <begin position="393"/>
        <end position="486"/>
    </location>
</feature>
<dbReference type="RefSeq" id="WP_323447508.1">
    <property type="nucleotide sequence ID" value="NZ_BSBI01000005.1"/>
</dbReference>
<organism evidence="8 9">
    <name type="scientific">Streptomyces yaizuensis</name>
    <dbReference type="NCBI Taxonomy" id="2989713"/>
    <lineage>
        <taxon>Bacteria</taxon>
        <taxon>Bacillati</taxon>
        <taxon>Actinomycetota</taxon>
        <taxon>Actinomycetes</taxon>
        <taxon>Kitasatosporales</taxon>
        <taxon>Streptomycetaceae</taxon>
        <taxon>Streptomyces</taxon>
    </lineage>
</organism>
<sequence length="502" mass="54312">MRRLVKALAGALGVGLLMGAAGPGGAAAGSGPPGGGPAVRSVLDWRPCPRDPAAECGSLRLPVDWARPSGAGFDLAVARRKAADPARRIGVLLVNPGGPGDSGVDFAVRRAPSYFSPDILARFDIVGFDPRGIGDSAPIRCSQGLLDRRPPAYPRDQAEFERLVAFNRALRKDCRRHSGPVFDHADTLSVVQDMDALRQALGERTITYFGHSYGTLIGQQYAERYGERLRAMTLTANVDHSLGAREFMVSSAAGAEDSFHQFVRWCARTDSCALHGRDVTAVWDRLLKRADRGEVSDPRSPDHALTATMITAKAFRAFYGPDRAGLATELARLDAQPPPPGPLEPPRPSPPPDPAFHAVFCQDWRIRAEDHREYARLTAAEVRAAPHMRGAPRVHEAASGCMGWPEEVNNPQRPLRITKAPRILMLHSRHDPAAHYTVAAHVHRQTRGTTVLLPYEGAGHSVYGRSDCTRGAVDDYLTDLRLPSIGSCAAVTPSARGISRTE</sequence>
<evidence type="ECO:0000259" key="6">
    <source>
        <dbReference type="Pfam" id="PF00561"/>
    </source>
</evidence>
<evidence type="ECO:0000256" key="3">
    <source>
        <dbReference type="ARBA" id="ARBA00022801"/>
    </source>
</evidence>
<dbReference type="Pfam" id="PF08386">
    <property type="entry name" value="Abhydrolase_4"/>
    <property type="match status" value="1"/>
</dbReference>
<evidence type="ECO:0000256" key="5">
    <source>
        <dbReference type="SAM" id="SignalP"/>
    </source>
</evidence>
<reference evidence="8 9" key="1">
    <citation type="submission" date="2022-10" db="EMBL/GenBank/DDBJ databases">
        <title>Draft genome sequence of Streptomyces sp. YSPA8.</title>
        <authorList>
            <person name="Moriuchi R."/>
            <person name="Dohra H."/>
            <person name="Yamamura H."/>
            <person name="Kodani S."/>
        </authorList>
    </citation>
    <scope>NUCLEOTIDE SEQUENCE [LARGE SCALE GENOMIC DNA]</scope>
    <source>
        <strain evidence="8 9">YSPA8</strain>
    </source>
</reference>
<dbReference type="PANTHER" id="PTHR43248:SF29">
    <property type="entry name" value="TRIPEPTIDYL AMINOPEPTIDASE"/>
    <property type="match status" value="1"/>
</dbReference>
<keyword evidence="3 8" id="KW-0378">Hydrolase</keyword>
<dbReference type="PANTHER" id="PTHR43248">
    <property type="entry name" value="2-SUCCINYL-6-HYDROXY-2,4-CYCLOHEXADIENE-1-CARBOXYLATE SYNTHASE"/>
    <property type="match status" value="1"/>
</dbReference>